<organism evidence="1 2">
    <name type="scientific">Miscanthus lutarioriparius</name>
    <dbReference type="NCBI Taxonomy" id="422564"/>
    <lineage>
        <taxon>Eukaryota</taxon>
        <taxon>Viridiplantae</taxon>
        <taxon>Streptophyta</taxon>
        <taxon>Embryophyta</taxon>
        <taxon>Tracheophyta</taxon>
        <taxon>Spermatophyta</taxon>
        <taxon>Magnoliopsida</taxon>
        <taxon>Liliopsida</taxon>
        <taxon>Poales</taxon>
        <taxon>Poaceae</taxon>
        <taxon>PACMAD clade</taxon>
        <taxon>Panicoideae</taxon>
        <taxon>Andropogonodae</taxon>
        <taxon>Andropogoneae</taxon>
        <taxon>Saccharinae</taxon>
        <taxon>Miscanthus</taxon>
    </lineage>
</organism>
<protein>
    <submittedName>
        <fullName evidence="1">Uncharacterized protein</fullName>
    </submittedName>
</protein>
<dbReference type="EMBL" id="CAJGYO010000014">
    <property type="protein sequence ID" value="CAD6267844.1"/>
    <property type="molecule type" value="Genomic_DNA"/>
</dbReference>
<name>A0A811RCX6_9POAL</name>
<keyword evidence="2" id="KW-1185">Reference proteome</keyword>
<comment type="caution">
    <text evidence="1">The sequence shown here is derived from an EMBL/GenBank/DDBJ whole genome shotgun (WGS) entry which is preliminary data.</text>
</comment>
<evidence type="ECO:0000313" key="1">
    <source>
        <dbReference type="EMBL" id="CAD6267844.1"/>
    </source>
</evidence>
<reference evidence="1" key="1">
    <citation type="submission" date="2020-10" db="EMBL/GenBank/DDBJ databases">
        <authorList>
            <person name="Han B."/>
            <person name="Lu T."/>
            <person name="Zhao Q."/>
            <person name="Huang X."/>
            <person name="Zhao Y."/>
        </authorList>
    </citation>
    <scope>NUCLEOTIDE SEQUENCE</scope>
</reference>
<dbReference type="Proteomes" id="UP000604825">
    <property type="component" value="Unassembled WGS sequence"/>
</dbReference>
<evidence type="ECO:0000313" key="2">
    <source>
        <dbReference type="Proteomes" id="UP000604825"/>
    </source>
</evidence>
<accession>A0A811RCX6</accession>
<proteinExistence type="predicted"/>
<sequence>MTPASHARSSNRPYRQIWCLGTAPWEETKVLSHCCRQNPAFLEPPRRWHLRWFPQQAAIQDPWLGYMAVAARTEAVAKKGLRHQSRHDLGL</sequence>
<gene>
    <name evidence="1" type="ORF">NCGR_LOCUS51149</name>
</gene>
<dbReference type="AlphaFoldDB" id="A0A811RCX6"/>